<evidence type="ECO:0000313" key="3">
    <source>
        <dbReference type="EMBL" id="RAX37346.1"/>
    </source>
</evidence>
<reference evidence="3 4" key="1">
    <citation type="submission" date="2018-06" db="EMBL/GenBank/DDBJ databases">
        <title>Whole Genome Sequence of an efficient microsymbiont, Rhizobium tropici.</title>
        <authorList>
            <person name="Srinivasan R."/>
            <person name="Singh H.V."/>
            <person name="Srivastava R."/>
            <person name="Kumari B."/>
            <person name="Radhakrishna A."/>
        </authorList>
    </citation>
    <scope>NUCLEOTIDE SEQUENCE [LARGE SCALE GENOMIC DNA]</scope>
    <source>
        <strain evidence="3 4">IGFRI Rhizo-19</strain>
    </source>
</reference>
<organism evidence="3 4">
    <name type="scientific">Rhizobium tropici</name>
    <dbReference type="NCBI Taxonomy" id="398"/>
    <lineage>
        <taxon>Bacteria</taxon>
        <taxon>Pseudomonadati</taxon>
        <taxon>Pseudomonadota</taxon>
        <taxon>Alphaproteobacteria</taxon>
        <taxon>Hyphomicrobiales</taxon>
        <taxon>Rhizobiaceae</taxon>
        <taxon>Rhizobium/Agrobacterium group</taxon>
        <taxon>Rhizobium</taxon>
    </lineage>
</organism>
<feature type="region of interest" description="Disordered" evidence="1">
    <location>
        <begin position="1"/>
        <end position="87"/>
    </location>
</feature>
<keyword evidence="2" id="KW-0472">Membrane</keyword>
<evidence type="ECO:0000313" key="4">
    <source>
        <dbReference type="Proteomes" id="UP000251205"/>
    </source>
</evidence>
<comment type="caution">
    <text evidence="3">The sequence shown here is derived from an EMBL/GenBank/DDBJ whole genome shotgun (WGS) entry which is preliminary data.</text>
</comment>
<accession>A0A329Y0Y6</accession>
<dbReference type="EMBL" id="QMKK01000061">
    <property type="protein sequence ID" value="RAX37346.1"/>
    <property type="molecule type" value="Genomic_DNA"/>
</dbReference>
<feature type="compositionally biased region" description="Polar residues" evidence="1">
    <location>
        <begin position="75"/>
        <end position="85"/>
    </location>
</feature>
<sequence>MPERNESPAVQSLRKEQKRQQRNGPASELDKALENTFPASDPASVTHTSAMGAIALEDKAGDTPGSVLARRKDQSGSSMGSNTDLGTLGIGRRIREKPIASVLAAMAIGFVFGLTR</sequence>
<proteinExistence type="predicted"/>
<protein>
    <recommendedName>
        <fullName evidence="5">DUF883 domain-containing protein</fullName>
    </recommendedName>
</protein>
<dbReference type="OrthoDB" id="8129930at2"/>
<evidence type="ECO:0000256" key="1">
    <source>
        <dbReference type="SAM" id="MobiDB-lite"/>
    </source>
</evidence>
<feature type="transmembrane region" description="Helical" evidence="2">
    <location>
        <begin position="98"/>
        <end position="115"/>
    </location>
</feature>
<evidence type="ECO:0000256" key="2">
    <source>
        <dbReference type="SAM" id="Phobius"/>
    </source>
</evidence>
<keyword evidence="2" id="KW-0812">Transmembrane</keyword>
<gene>
    <name evidence="3" type="ORF">DQ393_31535</name>
</gene>
<name>A0A329Y0Y6_RHITR</name>
<dbReference type="AlphaFoldDB" id="A0A329Y0Y6"/>
<dbReference type="Proteomes" id="UP000251205">
    <property type="component" value="Unassembled WGS sequence"/>
</dbReference>
<keyword evidence="2" id="KW-1133">Transmembrane helix</keyword>
<evidence type="ECO:0008006" key="5">
    <source>
        <dbReference type="Google" id="ProtNLM"/>
    </source>
</evidence>